<proteinExistence type="predicted"/>
<evidence type="ECO:0000256" key="4">
    <source>
        <dbReference type="ARBA" id="ARBA00022989"/>
    </source>
</evidence>
<feature type="transmembrane region" description="Helical" evidence="6">
    <location>
        <begin position="97"/>
        <end position="121"/>
    </location>
</feature>
<feature type="transmembrane region" description="Helical" evidence="6">
    <location>
        <begin position="273"/>
        <end position="288"/>
    </location>
</feature>
<protein>
    <submittedName>
        <fullName evidence="8">MFS transporter</fullName>
    </submittedName>
</protein>
<dbReference type="Gene3D" id="1.20.1250.20">
    <property type="entry name" value="MFS general substrate transporter like domains"/>
    <property type="match status" value="1"/>
</dbReference>
<dbReference type="PANTHER" id="PTHR23506">
    <property type="entry name" value="GH10249P"/>
    <property type="match status" value="1"/>
</dbReference>
<dbReference type="EMBL" id="BAAACZ010000005">
    <property type="protein sequence ID" value="GAA0453669.1"/>
    <property type="molecule type" value="Genomic_DNA"/>
</dbReference>
<dbReference type="InterPro" id="IPR020846">
    <property type="entry name" value="MFS_dom"/>
</dbReference>
<comment type="subcellular location">
    <subcellularLocation>
        <location evidence="1">Cell membrane</location>
        <topology evidence="1">Multi-pass membrane protein</topology>
    </subcellularLocation>
</comment>
<feature type="transmembrane region" description="Helical" evidence="6">
    <location>
        <begin position="294"/>
        <end position="316"/>
    </location>
</feature>
<feature type="transmembrane region" description="Helical" evidence="6">
    <location>
        <begin position="72"/>
        <end position="91"/>
    </location>
</feature>
<feature type="transmembrane region" description="Helical" evidence="6">
    <location>
        <begin position="204"/>
        <end position="227"/>
    </location>
</feature>
<evidence type="ECO:0000256" key="2">
    <source>
        <dbReference type="ARBA" id="ARBA00022448"/>
    </source>
</evidence>
<dbReference type="PANTHER" id="PTHR23506:SF23">
    <property type="entry name" value="GH10249P"/>
    <property type="match status" value="1"/>
</dbReference>
<organism evidence="8 9">
    <name type="scientific">Alkalibacillus silvisoli</name>
    <dbReference type="NCBI Taxonomy" id="392823"/>
    <lineage>
        <taxon>Bacteria</taxon>
        <taxon>Bacillati</taxon>
        <taxon>Bacillota</taxon>
        <taxon>Bacilli</taxon>
        <taxon>Bacillales</taxon>
        <taxon>Bacillaceae</taxon>
        <taxon>Alkalibacillus</taxon>
    </lineage>
</organism>
<evidence type="ECO:0000259" key="7">
    <source>
        <dbReference type="PROSITE" id="PS50850"/>
    </source>
</evidence>
<dbReference type="Proteomes" id="UP001500740">
    <property type="component" value="Unassembled WGS sequence"/>
</dbReference>
<feature type="transmembrane region" description="Helical" evidence="6">
    <location>
        <begin position="239"/>
        <end position="261"/>
    </location>
</feature>
<feature type="transmembrane region" description="Helical" evidence="6">
    <location>
        <begin position="12"/>
        <end position="34"/>
    </location>
</feature>
<gene>
    <name evidence="8" type="ORF">GCM10008935_05550</name>
</gene>
<sequence>MSIAAFDKLHIFAVMFFMSLVMSVQAPLFTPYAATLGASSVLIGIMMSTGQLANLTGNLIAGPLIDRYGKKLFITLPMVLSGIFFIAHGLVTDASSLLMLRILNGFALAFLIPSALALLSSYAANSKQQGKNMAVYGMLMTIASILAPLIGGNLGSLLGYETTYFFIGITLLFISIYTLGFVADSQSTTSKNSHQKSLTFAQVLALPTVHIILVTGFAVMYIHGVIIYEVPYLAVESGYSTATTGLLLSLMATGTLISLALSFMHRFDPVKRLMFGLFGMSMSLFAIFNDMLTLPVLLFSVGFFFGIIMPAMAIAITDAVAKEGHGRAFGLMSSFYSLGMIVSSFVTGVIRDIVSPYFIAFLVGMIVLTFIGYKKLSLPPMTEPKVYR</sequence>
<dbReference type="SUPFAM" id="SSF103473">
    <property type="entry name" value="MFS general substrate transporter"/>
    <property type="match status" value="1"/>
</dbReference>
<keyword evidence="5 6" id="KW-0472">Membrane</keyword>
<comment type="caution">
    <text evidence="8">The sequence shown here is derived from an EMBL/GenBank/DDBJ whole genome shotgun (WGS) entry which is preliminary data.</text>
</comment>
<keyword evidence="2" id="KW-0813">Transport</keyword>
<evidence type="ECO:0000256" key="6">
    <source>
        <dbReference type="SAM" id="Phobius"/>
    </source>
</evidence>
<feature type="transmembrane region" description="Helical" evidence="6">
    <location>
        <begin position="163"/>
        <end position="183"/>
    </location>
</feature>
<dbReference type="PROSITE" id="PS50850">
    <property type="entry name" value="MFS"/>
    <property type="match status" value="1"/>
</dbReference>
<dbReference type="Pfam" id="PF07690">
    <property type="entry name" value="MFS_1"/>
    <property type="match status" value="1"/>
</dbReference>
<reference evidence="8 9" key="1">
    <citation type="journal article" date="2019" name="Int. J. Syst. Evol. Microbiol.">
        <title>The Global Catalogue of Microorganisms (GCM) 10K type strain sequencing project: providing services to taxonomists for standard genome sequencing and annotation.</title>
        <authorList>
            <consortium name="The Broad Institute Genomics Platform"/>
            <consortium name="The Broad Institute Genome Sequencing Center for Infectious Disease"/>
            <person name="Wu L."/>
            <person name="Ma J."/>
        </authorList>
    </citation>
    <scope>NUCLEOTIDE SEQUENCE [LARGE SCALE GENOMIC DNA]</scope>
    <source>
        <strain evidence="8 9">JCM 14193</strain>
    </source>
</reference>
<feature type="transmembrane region" description="Helical" evidence="6">
    <location>
        <begin position="328"/>
        <end position="350"/>
    </location>
</feature>
<dbReference type="InterPro" id="IPR050930">
    <property type="entry name" value="MFS_Vesicular_Transporter"/>
</dbReference>
<evidence type="ECO:0000256" key="1">
    <source>
        <dbReference type="ARBA" id="ARBA00004651"/>
    </source>
</evidence>
<evidence type="ECO:0000313" key="8">
    <source>
        <dbReference type="EMBL" id="GAA0453669.1"/>
    </source>
</evidence>
<dbReference type="CDD" id="cd17325">
    <property type="entry name" value="MFS_MdtG_SLC18_like"/>
    <property type="match status" value="1"/>
</dbReference>
<keyword evidence="3 6" id="KW-0812">Transmembrane</keyword>
<accession>A0ABN0ZNE9</accession>
<evidence type="ECO:0000256" key="5">
    <source>
        <dbReference type="ARBA" id="ARBA00023136"/>
    </source>
</evidence>
<keyword evidence="9" id="KW-1185">Reference proteome</keyword>
<feature type="transmembrane region" description="Helical" evidence="6">
    <location>
        <begin position="356"/>
        <end position="373"/>
    </location>
</feature>
<keyword evidence="4 6" id="KW-1133">Transmembrane helix</keyword>
<dbReference type="InterPro" id="IPR011701">
    <property type="entry name" value="MFS"/>
</dbReference>
<feature type="domain" description="Major facilitator superfamily (MFS) profile" evidence="7">
    <location>
        <begin position="1"/>
        <end position="383"/>
    </location>
</feature>
<dbReference type="InterPro" id="IPR036259">
    <property type="entry name" value="MFS_trans_sf"/>
</dbReference>
<name>A0ABN0ZNE9_9BACI</name>
<feature type="transmembrane region" description="Helical" evidence="6">
    <location>
        <begin position="40"/>
        <end position="60"/>
    </location>
</feature>
<evidence type="ECO:0000256" key="3">
    <source>
        <dbReference type="ARBA" id="ARBA00022692"/>
    </source>
</evidence>
<evidence type="ECO:0000313" key="9">
    <source>
        <dbReference type="Proteomes" id="UP001500740"/>
    </source>
</evidence>
<feature type="transmembrane region" description="Helical" evidence="6">
    <location>
        <begin position="133"/>
        <end position="151"/>
    </location>
</feature>